<organism evidence="1 2">
    <name type="scientific">Avena sativa</name>
    <name type="common">Oat</name>
    <dbReference type="NCBI Taxonomy" id="4498"/>
    <lineage>
        <taxon>Eukaryota</taxon>
        <taxon>Viridiplantae</taxon>
        <taxon>Streptophyta</taxon>
        <taxon>Embryophyta</taxon>
        <taxon>Tracheophyta</taxon>
        <taxon>Spermatophyta</taxon>
        <taxon>Magnoliopsida</taxon>
        <taxon>Liliopsida</taxon>
        <taxon>Poales</taxon>
        <taxon>Poaceae</taxon>
        <taxon>BOP clade</taxon>
        <taxon>Pooideae</taxon>
        <taxon>Poodae</taxon>
        <taxon>Poeae</taxon>
        <taxon>Poeae Chloroplast Group 1 (Aveneae type)</taxon>
        <taxon>Aveninae</taxon>
        <taxon>Avena</taxon>
    </lineage>
</organism>
<protein>
    <submittedName>
        <fullName evidence="1">Uncharacterized protein</fullName>
    </submittedName>
</protein>
<dbReference type="Proteomes" id="UP001732700">
    <property type="component" value="Chromosome 5C"/>
</dbReference>
<sequence length="188" mass="21353">MKVRILFWLVWHERSKANAGDTMRSPYDISSAINYHFNEYRNLQQRKTQKQVSIQKWSPPPRAGNLEHLSNALHAEALALLYTLNISGQMGCVRVIFETDSVILKQAISSDDYNLASLGALFQEIKMQLNFAFADVKINVCPRSCNNAAHTLSMHGVCMGKGNYETWLDHFPEFVMNIVVDDLVSMSL</sequence>
<reference evidence="1" key="2">
    <citation type="submission" date="2025-09" db="UniProtKB">
        <authorList>
            <consortium name="EnsemblPlants"/>
        </authorList>
    </citation>
    <scope>IDENTIFICATION</scope>
</reference>
<dbReference type="EnsemblPlants" id="AVESA.00010b.r2.5CG0875680.1">
    <property type="protein sequence ID" value="AVESA.00010b.r2.5CG0875680.1.CDS"/>
    <property type="gene ID" value="AVESA.00010b.r2.5CG0875680"/>
</dbReference>
<reference evidence="1" key="1">
    <citation type="submission" date="2021-05" db="EMBL/GenBank/DDBJ databases">
        <authorList>
            <person name="Scholz U."/>
            <person name="Mascher M."/>
            <person name="Fiebig A."/>
        </authorList>
    </citation>
    <scope>NUCLEOTIDE SEQUENCE [LARGE SCALE GENOMIC DNA]</scope>
</reference>
<accession>A0ACD5XYZ3</accession>
<proteinExistence type="predicted"/>
<name>A0ACD5XYZ3_AVESA</name>
<evidence type="ECO:0000313" key="1">
    <source>
        <dbReference type="EnsemblPlants" id="AVESA.00010b.r2.5CG0875680.1.CDS"/>
    </source>
</evidence>
<keyword evidence="2" id="KW-1185">Reference proteome</keyword>
<evidence type="ECO:0000313" key="2">
    <source>
        <dbReference type="Proteomes" id="UP001732700"/>
    </source>
</evidence>